<dbReference type="Proteomes" id="UP000275048">
    <property type="component" value="Unassembled WGS sequence"/>
</dbReference>
<proteinExistence type="predicted"/>
<comment type="caution">
    <text evidence="1">The sequence shown here is derived from an EMBL/GenBank/DDBJ whole genome shotgun (WGS) entry which is preliminary data.</text>
</comment>
<organism evidence="1 2">
    <name type="scientific">Agromyces tardus</name>
    <dbReference type="NCBI Taxonomy" id="2583849"/>
    <lineage>
        <taxon>Bacteria</taxon>
        <taxon>Bacillati</taxon>
        <taxon>Actinomycetota</taxon>
        <taxon>Actinomycetes</taxon>
        <taxon>Micrococcales</taxon>
        <taxon>Microbacteriaceae</taxon>
        <taxon>Agromyces</taxon>
    </lineage>
</organism>
<dbReference type="Gene3D" id="3.30.450.20">
    <property type="entry name" value="PAS domain"/>
    <property type="match status" value="1"/>
</dbReference>
<name>A0A3M8AJD0_9MICO</name>
<dbReference type="RefSeq" id="WP_122935802.1">
    <property type="nucleotide sequence ID" value="NZ_JBHSNT010000060.1"/>
</dbReference>
<reference evidence="1 2" key="1">
    <citation type="submission" date="2018-10" db="EMBL/GenBank/DDBJ databases">
        <title>Isolation, diversity and antibacterial activity of antinobacteria from the wheat rhizosphere soil.</title>
        <authorList>
            <person name="Sun T."/>
        </authorList>
    </citation>
    <scope>NUCLEOTIDE SEQUENCE [LARGE SCALE GENOMIC DNA]</scope>
    <source>
        <strain evidence="1 2">SJ-23</strain>
    </source>
</reference>
<dbReference type="OrthoDB" id="8687362at2"/>
<gene>
    <name evidence="1" type="ORF">EDM22_04135</name>
</gene>
<dbReference type="Pfam" id="PF22673">
    <property type="entry name" value="MCP-like_PDC_1"/>
    <property type="match status" value="1"/>
</dbReference>
<dbReference type="AlphaFoldDB" id="A0A3M8AJD0"/>
<protein>
    <recommendedName>
        <fullName evidence="3">Cache domain-containing protein</fullName>
    </recommendedName>
</protein>
<sequence>MTQALATGADAIALRVAAVIDPVFALIDGWQQELERLLADDPEPRAADLDPAIASTVAAELDRAGTLITGAGFVAAPGYLADAPWHLAWWLSDANTFRPAPGGGIRRLEAVSDPDSEAFRDYTTLEWWRVPERTGTRHLTGPYVDYLCTDDYTVTVTTPVTVGGEMVGLVGADMYVARLEQVLLPVLREATQPCTVVNASGRIVASTDAHRATGALLRLEGLAEMLAPVRASGGAVAPTDAATLPGGATVVPCGDTSLALVVE</sequence>
<accession>A0A3M8AJD0</accession>
<evidence type="ECO:0000313" key="2">
    <source>
        <dbReference type="Proteomes" id="UP000275048"/>
    </source>
</evidence>
<evidence type="ECO:0008006" key="3">
    <source>
        <dbReference type="Google" id="ProtNLM"/>
    </source>
</evidence>
<keyword evidence="2" id="KW-1185">Reference proteome</keyword>
<dbReference type="EMBL" id="RHHB01000004">
    <property type="protein sequence ID" value="RNB51233.1"/>
    <property type="molecule type" value="Genomic_DNA"/>
</dbReference>
<evidence type="ECO:0000313" key="1">
    <source>
        <dbReference type="EMBL" id="RNB51233.1"/>
    </source>
</evidence>